<dbReference type="SUPFAM" id="SSF109709">
    <property type="entry name" value="KorB DNA-binding domain-like"/>
    <property type="match status" value="1"/>
</dbReference>
<dbReference type="FunFam" id="1.10.10.2830:FF:000001">
    <property type="entry name" value="Chromosome partitioning protein ParB"/>
    <property type="match status" value="1"/>
</dbReference>
<sequence>MDTSEQKSMPRKKGLGRGLDALLGAARPPASRLDPTSGETPTTTSGAGANPNPNPSLTPVEAIRRLPLEYIQRGRYQPRRDFDPEALRELADSIRAQGVIQPIVVRPLAEPGATGARYEIIAGERRWRASQQAGLAEIPVVVREVDERTALAIALIENIQRADLNPLEEAGALERLITEFDLTHQDVAEAVGKSRATVSNLLRLLELNADVKELVAQSRLEMGHARALLGLKGEIQSRTAHQVVAAGLSVRETERLVRRLQQTDEPSRTTAQPSSADDPNIRQLQNDLTDRLGAHVRIQHGQRGSGKLVIAYNTLDELDGILSRIQ</sequence>
<dbReference type="GO" id="GO:0045881">
    <property type="term" value="P:positive regulation of sporulation resulting in formation of a cellular spore"/>
    <property type="evidence" value="ECO:0007669"/>
    <property type="project" value="TreeGrafter"/>
</dbReference>
<gene>
    <name evidence="8" type="ORF">HW932_00400</name>
</gene>
<dbReference type="Proteomes" id="UP000592294">
    <property type="component" value="Unassembled WGS sequence"/>
</dbReference>
<dbReference type="InterPro" id="IPR041468">
    <property type="entry name" value="HTH_ParB/Spo0J"/>
</dbReference>
<dbReference type="InterPro" id="IPR057240">
    <property type="entry name" value="ParB_dimer_C"/>
</dbReference>
<feature type="domain" description="ParB-like N-terminal" evidence="7">
    <location>
        <begin position="64"/>
        <end position="159"/>
    </location>
</feature>
<feature type="region of interest" description="Disordered" evidence="6">
    <location>
        <begin position="261"/>
        <end position="281"/>
    </location>
</feature>
<dbReference type="RefSeq" id="WP_176974528.1">
    <property type="nucleotide sequence ID" value="NZ_JABZEO010000001.1"/>
</dbReference>
<keyword evidence="4" id="KW-0238">DNA-binding</keyword>
<protein>
    <recommendedName>
        <fullName evidence="2">Probable chromosome-partitioning protein ParB</fullName>
    </recommendedName>
</protein>
<dbReference type="InterPro" id="IPR050336">
    <property type="entry name" value="Chromosome_partition/occlusion"/>
</dbReference>
<dbReference type="AlphaFoldDB" id="A0A850R956"/>
<dbReference type="InterPro" id="IPR036086">
    <property type="entry name" value="ParB/Sulfiredoxin_sf"/>
</dbReference>
<dbReference type="Pfam" id="PF02195">
    <property type="entry name" value="ParB_N"/>
    <property type="match status" value="1"/>
</dbReference>
<dbReference type="SMART" id="SM00470">
    <property type="entry name" value="ParB"/>
    <property type="match status" value="1"/>
</dbReference>
<dbReference type="Gene3D" id="3.90.1530.30">
    <property type="match status" value="1"/>
</dbReference>
<dbReference type="PANTHER" id="PTHR33375:SF1">
    <property type="entry name" value="CHROMOSOME-PARTITIONING PROTEIN PARB-RELATED"/>
    <property type="match status" value="1"/>
</dbReference>
<dbReference type="InterPro" id="IPR003115">
    <property type="entry name" value="ParB_N"/>
</dbReference>
<dbReference type="FunFam" id="3.90.1530.30:FF:000001">
    <property type="entry name" value="Chromosome partitioning protein ParB"/>
    <property type="match status" value="1"/>
</dbReference>
<evidence type="ECO:0000313" key="9">
    <source>
        <dbReference type="Proteomes" id="UP000592294"/>
    </source>
</evidence>
<dbReference type="GO" id="GO:0003677">
    <property type="term" value="F:DNA binding"/>
    <property type="evidence" value="ECO:0007669"/>
    <property type="project" value="UniProtKB-KW"/>
</dbReference>
<dbReference type="EMBL" id="JABZEO010000001">
    <property type="protein sequence ID" value="NVZ07717.1"/>
    <property type="molecule type" value="Genomic_DNA"/>
</dbReference>
<keyword evidence="9" id="KW-1185">Reference proteome</keyword>
<comment type="caution">
    <text evidence="8">The sequence shown here is derived from an EMBL/GenBank/DDBJ whole genome shotgun (WGS) entry which is preliminary data.</text>
</comment>
<evidence type="ECO:0000256" key="5">
    <source>
        <dbReference type="ARBA" id="ARBA00025472"/>
    </source>
</evidence>
<keyword evidence="3" id="KW-0159">Chromosome partition</keyword>
<feature type="region of interest" description="Disordered" evidence="6">
    <location>
        <begin position="1"/>
        <end position="59"/>
    </location>
</feature>
<evidence type="ECO:0000256" key="6">
    <source>
        <dbReference type="SAM" id="MobiDB-lite"/>
    </source>
</evidence>
<comment type="function">
    <text evidence="5">Involved in chromosome partition. Localize to both poles of the predivisional cell following completion of DNA replication. Binds to the DNA origin of replication.</text>
</comment>
<evidence type="ECO:0000256" key="2">
    <source>
        <dbReference type="ARBA" id="ARBA00022372"/>
    </source>
</evidence>
<dbReference type="NCBIfam" id="TIGR00180">
    <property type="entry name" value="parB_part"/>
    <property type="match status" value="1"/>
</dbReference>
<accession>A0A850R956</accession>
<evidence type="ECO:0000256" key="4">
    <source>
        <dbReference type="ARBA" id="ARBA00023125"/>
    </source>
</evidence>
<name>A0A850R956_9GAMM</name>
<comment type="similarity">
    <text evidence="1">Belongs to the ParB family.</text>
</comment>
<organism evidence="8 9">
    <name type="scientific">Allochromatium humboldtianum</name>
    <dbReference type="NCBI Taxonomy" id="504901"/>
    <lineage>
        <taxon>Bacteria</taxon>
        <taxon>Pseudomonadati</taxon>
        <taxon>Pseudomonadota</taxon>
        <taxon>Gammaproteobacteria</taxon>
        <taxon>Chromatiales</taxon>
        <taxon>Chromatiaceae</taxon>
        <taxon>Allochromatium</taxon>
    </lineage>
</organism>
<dbReference type="InterPro" id="IPR004437">
    <property type="entry name" value="ParB/RepB/Spo0J"/>
</dbReference>
<dbReference type="SUPFAM" id="SSF110849">
    <property type="entry name" value="ParB/Sulfiredoxin"/>
    <property type="match status" value="1"/>
</dbReference>
<dbReference type="Gene3D" id="1.10.10.2830">
    <property type="match status" value="1"/>
</dbReference>
<dbReference type="GO" id="GO:0005694">
    <property type="term" value="C:chromosome"/>
    <property type="evidence" value="ECO:0007669"/>
    <property type="project" value="TreeGrafter"/>
</dbReference>
<dbReference type="Pfam" id="PF17762">
    <property type="entry name" value="HTH_ParB"/>
    <property type="match status" value="1"/>
</dbReference>
<dbReference type="Pfam" id="PF23552">
    <property type="entry name" value="ParB_C"/>
    <property type="match status" value="1"/>
</dbReference>
<reference evidence="8 9" key="1">
    <citation type="submission" date="2020-06" db="EMBL/GenBank/DDBJ databases">
        <title>Whole-genome sequence of Allochromatium humboldtianum DSM 21881, type strain.</title>
        <authorList>
            <person name="Kyndt J.A."/>
            <person name="Meyer T.E."/>
        </authorList>
    </citation>
    <scope>NUCLEOTIDE SEQUENCE [LARGE SCALE GENOMIC DNA]</scope>
    <source>
        <strain evidence="8 9">DSM 21881</strain>
    </source>
</reference>
<evidence type="ECO:0000259" key="7">
    <source>
        <dbReference type="SMART" id="SM00470"/>
    </source>
</evidence>
<feature type="compositionally biased region" description="Low complexity" evidence="6">
    <location>
        <begin position="18"/>
        <end position="49"/>
    </location>
</feature>
<proteinExistence type="inferred from homology"/>
<evidence type="ECO:0000256" key="3">
    <source>
        <dbReference type="ARBA" id="ARBA00022829"/>
    </source>
</evidence>
<evidence type="ECO:0000256" key="1">
    <source>
        <dbReference type="ARBA" id="ARBA00006295"/>
    </source>
</evidence>
<dbReference type="PANTHER" id="PTHR33375">
    <property type="entry name" value="CHROMOSOME-PARTITIONING PROTEIN PARB-RELATED"/>
    <property type="match status" value="1"/>
</dbReference>
<dbReference type="GO" id="GO:0007059">
    <property type="term" value="P:chromosome segregation"/>
    <property type="evidence" value="ECO:0007669"/>
    <property type="project" value="UniProtKB-KW"/>
</dbReference>
<dbReference type="CDD" id="cd16393">
    <property type="entry name" value="SPO0J_N"/>
    <property type="match status" value="1"/>
</dbReference>
<evidence type="ECO:0000313" key="8">
    <source>
        <dbReference type="EMBL" id="NVZ07717.1"/>
    </source>
</evidence>
<feature type="compositionally biased region" description="Polar residues" evidence="6">
    <location>
        <begin position="268"/>
        <end position="281"/>
    </location>
</feature>